<organism evidence="2 3">
    <name type="scientific">Protaetiibacter intestinalis</name>
    <dbReference type="NCBI Taxonomy" id="2419774"/>
    <lineage>
        <taxon>Bacteria</taxon>
        <taxon>Bacillati</taxon>
        <taxon>Actinomycetota</taxon>
        <taxon>Actinomycetes</taxon>
        <taxon>Micrococcales</taxon>
        <taxon>Microbacteriaceae</taxon>
        <taxon>Protaetiibacter</taxon>
    </lineage>
</organism>
<evidence type="ECO:0000313" key="2">
    <source>
        <dbReference type="EMBL" id="AYF98034.1"/>
    </source>
</evidence>
<keyword evidence="1" id="KW-0732">Signal</keyword>
<evidence type="ECO:0000256" key="1">
    <source>
        <dbReference type="SAM" id="SignalP"/>
    </source>
</evidence>
<dbReference type="RefSeq" id="WP_120762382.1">
    <property type="nucleotide sequence ID" value="NZ_CP032630.1"/>
</dbReference>
<keyword evidence="3" id="KW-1185">Reference proteome</keyword>
<proteinExistence type="predicted"/>
<protein>
    <submittedName>
        <fullName evidence="2">Uncharacterized protein</fullName>
    </submittedName>
</protein>
<feature type="signal peptide" evidence="1">
    <location>
        <begin position="1"/>
        <end position="22"/>
    </location>
</feature>
<sequence>MPLRRLVVTAAALALAAGLAGCASVDDALADAADAGVAAAGSSVLALELHADGAAPAPLTDTVLADAIAELTDASRGVLELTPGDPDAEANRDAVEAALRDALDAVVGARAALGRGEATGGWADRLAAARAALVEAAP</sequence>
<reference evidence="3" key="1">
    <citation type="submission" date="2018-09" db="EMBL/GenBank/DDBJ databases">
        <title>Genome sequencing of strain 2DFWR-13.</title>
        <authorList>
            <person name="Heo J."/>
            <person name="Kim S.-J."/>
            <person name="Kwon S.-W."/>
        </authorList>
    </citation>
    <scope>NUCLEOTIDE SEQUENCE [LARGE SCALE GENOMIC DNA]</scope>
    <source>
        <strain evidence="3">2DFWR-13</strain>
    </source>
</reference>
<evidence type="ECO:0000313" key="3">
    <source>
        <dbReference type="Proteomes" id="UP000278886"/>
    </source>
</evidence>
<accession>A0A387B358</accession>
<dbReference type="EMBL" id="CP032630">
    <property type="protein sequence ID" value="AYF98034.1"/>
    <property type="molecule type" value="Genomic_DNA"/>
</dbReference>
<dbReference type="KEGG" id="lyd:D7I47_07055"/>
<dbReference type="PROSITE" id="PS51257">
    <property type="entry name" value="PROKAR_LIPOPROTEIN"/>
    <property type="match status" value="1"/>
</dbReference>
<dbReference type="AlphaFoldDB" id="A0A387B358"/>
<feature type="chain" id="PRO_5038457171" evidence="1">
    <location>
        <begin position="23"/>
        <end position="138"/>
    </location>
</feature>
<name>A0A387B358_9MICO</name>
<gene>
    <name evidence="2" type="ORF">D7I47_07055</name>
</gene>
<dbReference type="Proteomes" id="UP000278886">
    <property type="component" value="Chromosome"/>
</dbReference>